<evidence type="ECO:0000313" key="3">
    <source>
        <dbReference type="Proteomes" id="UP000218165"/>
    </source>
</evidence>
<dbReference type="Pfam" id="PF14361">
    <property type="entry name" value="RsbRD_N"/>
    <property type="match status" value="1"/>
</dbReference>
<dbReference type="EMBL" id="CP023563">
    <property type="protein sequence ID" value="ATG50711.1"/>
    <property type="molecule type" value="Genomic_DNA"/>
</dbReference>
<name>A0A291GKG1_9MICO</name>
<evidence type="ECO:0000313" key="2">
    <source>
        <dbReference type="EMBL" id="ATG50711.1"/>
    </source>
</evidence>
<dbReference type="InterPro" id="IPR025751">
    <property type="entry name" value="RsbRD_N_dom"/>
</dbReference>
<organism evidence="2 3">
    <name type="scientific">Brachybacterium vulturis</name>
    <dbReference type="NCBI Taxonomy" id="2017484"/>
    <lineage>
        <taxon>Bacteria</taxon>
        <taxon>Bacillati</taxon>
        <taxon>Actinomycetota</taxon>
        <taxon>Actinomycetes</taxon>
        <taxon>Micrococcales</taxon>
        <taxon>Dermabacteraceae</taxon>
        <taxon>Brachybacterium</taxon>
    </lineage>
</organism>
<reference evidence="3" key="1">
    <citation type="submission" date="2017-09" db="EMBL/GenBank/DDBJ databases">
        <title>Brachybacterium sp. VM2412.</title>
        <authorList>
            <person name="Tak E.J."/>
            <person name="Bae J.-W."/>
        </authorList>
    </citation>
    <scope>NUCLEOTIDE SEQUENCE [LARGE SCALE GENOMIC DNA]</scope>
    <source>
        <strain evidence="3">VM2412</strain>
    </source>
</reference>
<proteinExistence type="predicted"/>
<keyword evidence="3" id="KW-1185">Reference proteome</keyword>
<evidence type="ECO:0000259" key="1">
    <source>
        <dbReference type="Pfam" id="PF14361"/>
    </source>
</evidence>
<accession>A0A291GKG1</accession>
<dbReference type="KEGG" id="brz:CFK38_03635"/>
<dbReference type="AlphaFoldDB" id="A0A291GKG1"/>
<feature type="domain" description="RsbT co-antagonist protein RsbRD N-terminal" evidence="1">
    <location>
        <begin position="23"/>
        <end position="87"/>
    </location>
</feature>
<protein>
    <recommendedName>
        <fullName evidence="1">RsbT co-antagonist protein RsbRD N-terminal domain-containing protein</fullName>
    </recommendedName>
</protein>
<dbReference type="Proteomes" id="UP000218165">
    <property type="component" value="Chromosome"/>
</dbReference>
<gene>
    <name evidence="2" type="ORF">CFK38_03635</name>
</gene>
<sequence length="100" mass="10721">MTPPPTADDPLHRILDALEDDAALVAETTSAIREALPGYDQVPPASLEASIRRNIGLSIRTLRRGAAPAATQIDEAEELALERRGRGCRWAACWRGSGCA</sequence>